<gene>
    <name evidence="3" type="ORF">BABINDRAFT_158918</name>
</gene>
<feature type="transmembrane region" description="Helical" evidence="1">
    <location>
        <begin position="99"/>
        <end position="118"/>
    </location>
</feature>
<keyword evidence="1" id="KW-0812">Transmembrane</keyword>
<evidence type="ECO:0000259" key="2">
    <source>
        <dbReference type="Pfam" id="PF10615"/>
    </source>
</evidence>
<dbReference type="Proteomes" id="UP000094336">
    <property type="component" value="Unassembled WGS sequence"/>
</dbReference>
<keyword evidence="1" id="KW-0472">Membrane</keyword>
<dbReference type="RefSeq" id="XP_018987621.1">
    <property type="nucleotide sequence ID" value="XM_019127354.1"/>
</dbReference>
<feature type="transmembrane region" description="Helical" evidence="1">
    <location>
        <begin position="138"/>
        <end position="158"/>
    </location>
</feature>
<evidence type="ECO:0000313" key="4">
    <source>
        <dbReference type="Proteomes" id="UP000094336"/>
    </source>
</evidence>
<keyword evidence="1" id="KW-1133">Transmembrane helix</keyword>
<accession>A0A1E3QX84</accession>
<sequence length="202" mass="23369">MNKDHKLAIEDLLVHYAGIPITEEVSQIKLKEISTISMTISFHHEGLDTEVLKPIPFEPPMTSLDGEARTRLVELAKTAATARGFSHIQINQYVYPNSLLEYFLLLVLLYMGSVYYRWDASKDIPVWFPLFSNYGKIIIGVLAVIHVVEIRFVLLPLLRKYRVPTDYKLEWIIATLLEGMFSIQRLQKLIWQAENHGRNTKQ</sequence>
<evidence type="ECO:0000313" key="3">
    <source>
        <dbReference type="EMBL" id="ODQ82293.1"/>
    </source>
</evidence>
<organism evidence="3 4">
    <name type="scientific">Babjeviella inositovora NRRL Y-12698</name>
    <dbReference type="NCBI Taxonomy" id="984486"/>
    <lineage>
        <taxon>Eukaryota</taxon>
        <taxon>Fungi</taxon>
        <taxon>Dikarya</taxon>
        <taxon>Ascomycota</taxon>
        <taxon>Saccharomycotina</taxon>
        <taxon>Pichiomycetes</taxon>
        <taxon>Serinales incertae sedis</taxon>
        <taxon>Babjeviella</taxon>
    </lineage>
</organism>
<dbReference type="Pfam" id="PF10615">
    <property type="entry name" value="DUF2470"/>
    <property type="match status" value="1"/>
</dbReference>
<dbReference type="PANTHER" id="PTHR37783:SF1">
    <property type="entry name" value="MEMBRANE PROTEIN, PUTATIVE (AFU_ORTHOLOGUE AFUA_1G04315)-RELATED"/>
    <property type="match status" value="1"/>
</dbReference>
<dbReference type="Gene3D" id="3.20.180.10">
    <property type="entry name" value="PNP-oxidase-like"/>
    <property type="match status" value="1"/>
</dbReference>
<feature type="domain" description="DUF2470" evidence="2">
    <location>
        <begin position="1"/>
        <end position="75"/>
    </location>
</feature>
<dbReference type="EMBL" id="KV454426">
    <property type="protein sequence ID" value="ODQ82293.1"/>
    <property type="molecule type" value="Genomic_DNA"/>
</dbReference>
<keyword evidence="4" id="KW-1185">Reference proteome</keyword>
<name>A0A1E3QX84_9ASCO</name>
<dbReference type="OrthoDB" id="5553410at2759"/>
<protein>
    <recommendedName>
        <fullName evidence="2">DUF2470 domain-containing protein</fullName>
    </recommendedName>
</protein>
<evidence type="ECO:0000256" key="1">
    <source>
        <dbReference type="SAM" id="Phobius"/>
    </source>
</evidence>
<proteinExistence type="predicted"/>
<dbReference type="InterPro" id="IPR037119">
    <property type="entry name" value="Haem_oxidase_HugZ-like_sf"/>
</dbReference>
<dbReference type="PANTHER" id="PTHR37783">
    <property type="entry name" value="MEMBRANE PROTEIN, PUTATIVE (AFU_ORTHOLOGUE AFUA_1G04315)-RELATED"/>
    <property type="match status" value="1"/>
</dbReference>
<reference evidence="4" key="1">
    <citation type="submission" date="2016-05" db="EMBL/GenBank/DDBJ databases">
        <title>Comparative genomics of biotechnologically important yeasts.</title>
        <authorList>
            <consortium name="DOE Joint Genome Institute"/>
            <person name="Riley R."/>
            <person name="Haridas S."/>
            <person name="Wolfe K.H."/>
            <person name="Lopes M.R."/>
            <person name="Hittinger C.T."/>
            <person name="Goker M."/>
            <person name="Salamov A."/>
            <person name="Wisecaver J."/>
            <person name="Long T.M."/>
            <person name="Aerts A.L."/>
            <person name="Barry K."/>
            <person name="Choi C."/>
            <person name="Clum A."/>
            <person name="Coughlan A.Y."/>
            <person name="Deshpande S."/>
            <person name="Douglass A.P."/>
            <person name="Hanson S.J."/>
            <person name="Klenk H.-P."/>
            <person name="Labutti K."/>
            <person name="Lapidus A."/>
            <person name="Lindquist E."/>
            <person name="Lipzen A."/>
            <person name="Meier-Kolthoff J.P."/>
            <person name="Ohm R.A."/>
            <person name="Otillar R.P."/>
            <person name="Pangilinan J."/>
            <person name="Peng Y."/>
            <person name="Rokas A."/>
            <person name="Rosa C.A."/>
            <person name="Scheuner C."/>
            <person name="Sibirny A.A."/>
            <person name="Slot J.C."/>
            <person name="Stielow J.B."/>
            <person name="Sun H."/>
            <person name="Kurtzman C.P."/>
            <person name="Blackwell M."/>
            <person name="Grigoriev I.V."/>
            <person name="Jeffries T.W."/>
        </authorList>
    </citation>
    <scope>NUCLEOTIDE SEQUENCE [LARGE SCALE GENOMIC DNA]</scope>
    <source>
        <strain evidence="4">NRRL Y-12698</strain>
    </source>
</reference>
<dbReference type="AlphaFoldDB" id="A0A1E3QX84"/>
<dbReference type="InterPro" id="IPR019595">
    <property type="entry name" value="DUF2470"/>
</dbReference>
<dbReference type="GeneID" id="30145207"/>